<evidence type="ECO:0000313" key="4">
    <source>
        <dbReference type="Proteomes" id="UP000574390"/>
    </source>
</evidence>
<dbReference type="PANTHER" id="PTHR37984:SF5">
    <property type="entry name" value="PROTEIN NYNRIN-LIKE"/>
    <property type="match status" value="1"/>
</dbReference>
<evidence type="ECO:0000256" key="1">
    <source>
        <dbReference type="SAM" id="MobiDB-lite"/>
    </source>
</evidence>
<dbReference type="InterPro" id="IPR043502">
    <property type="entry name" value="DNA/RNA_pol_sf"/>
</dbReference>
<dbReference type="SUPFAM" id="SSF53098">
    <property type="entry name" value="Ribonuclease H-like"/>
    <property type="match status" value="1"/>
</dbReference>
<dbReference type="InterPro" id="IPR001584">
    <property type="entry name" value="Integrase_cat-core"/>
</dbReference>
<evidence type="ECO:0000313" key="3">
    <source>
        <dbReference type="EMBL" id="KAF4744760.1"/>
    </source>
</evidence>
<dbReference type="InterPro" id="IPR012337">
    <property type="entry name" value="RNaseH-like_sf"/>
</dbReference>
<dbReference type="Gene3D" id="3.30.420.10">
    <property type="entry name" value="Ribonuclease H-like superfamily/Ribonuclease H"/>
    <property type="match status" value="1"/>
</dbReference>
<feature type="compositionally biased region" description="Basic and acidic residues" evidence="1">
    <location>
        <begin position="1409"/>
        <end position="1419"/>
    </location>
</feature>
<dbReference type="PANTHER" id="PTHR37984">
    <property type="entry name" value="PROTEIN CBG26694"/>
    <property type="match status" value="1"/>
</dbReference>
<feature type="non-terminal residue" evidence="3">
    <location>
        <position position="1"/>
    </location>
</feature>
<feature type="region of interest" description="Disordered" evidence="1">
    <location>
        <begin position="1368"/>
        <end position="1387"/>
    </location>
</feature>
<dbReference type="EMBL" id="JABANM010007141">
    <property type="protein sequence ID" value="KAF4744760.1"/>
    <property type="molecule type" value="Genomic_DNA"/>
</dbReference>
<proteinExistence type="predicted"/>
<dbReference type="SUPFAM" id="SSF56672">
    <property type="entry name" value="DNA/RNA polymerases"/>
    <property type="match status" value="1"/>
</dbReference>
<dbReference type="Proteomes" id="UP000574390">
    <property type="component" value="Unassembled WGS sequence"/>
</dbReference>
<dbReference type="GO" id="GO:0003676">
    <property type="term" value="F:nucleic acid binding"/>
    <property type="evidence" value="ECO:0007669"/>
    <property type="project" value="InterPro"/>
</dbReference>
<sequence length="1419" mass="158634">VNVPHVTSRLDYARYHRPLPTPGIGGRSDNGCGSSIHDLCLEQGAGADDSANIKSCFNGRSDSRSVSYFLRQWLQMCRLYGLSTANCWRYLLRCISAGVRSELMDSLEDKGFLVSASVEQRLQHAEMFLKGAYSITDDTVRYRQRLAQVKQKSNELIGEYIGRLRECLAEGRCLGINISNDELLDKFVRGLRQNYQKAVKTIYAHIRDTNELCSVLTLWEASNGENATVNSLSVDDDSVNAEAPQVLQAAQAQGSSQRGKAPMRCWHCNMVGHMKRDFGQGADRLPPNTASRDFEKVSVISAMEPRCSPWGAKVAALLDTGGQGTAYINADLYRAIKGEGVFDDSLSTCQGVTFENGDKKELVKEVQFKVIEDLTPNSMLLDCISRVPDGIKDPVSDDVNDHIAVVQPSEVRAATSVKLDERGYTVDCPVMSARSVMPYVEPRRRRSRSKEIAIHRRILIAVREGKFAPIDVASASVINEVVLVDKGCPSGDGPSTIPIYDMTDADIKKRFRVTLDCRRLNCMRLVKKPNCPGEYMWVLPSDMAETWRLESSVTQSQNNAFLTLREWPGHLRKFYFKIDLSDAFSSGYKYSPILFSRVVSEVLEAARQECGAADLDTVTKAKEVVERLFMERGFSVAPHKSQLGDEVLTTAIVTAACVDFDKLTDTEEKKKWIRSWCGKFQWLSRWLSPRARVVLSRLHKVSPDGREGISLVREIADYYFSGLACLYVSGHSDTFKVLASVVMTDCNKEVWSSILFQLIAVPRGEARSLGATAMGWMAALEDIIPRVTDLLHISVCSDEVLVLLPLCLDGGSLSDADVKKSSTFRERKAQLMSLHRFLPLCMEPVVMVGDNMNSVGDRQWHSLEANHCTDEFEMNMVMEYQRSVVGTLWVHRSSCIALVDAMARISKEEAESLERDHQDGVVVTLNPLSCMLAAISVSSDDRVGAIDDDVESWNDIVVDPFVCPKFCDLADVRAKQAVCPEVQALKGRSGFVTDSDGTVYRVQRFSTTGSLVKQLVLPKVSRKHFVEQAHADTHANGRQLKFFIQSWAWFPKLGNLCRAVAQACPTCQLTASQAGREFAPHGTRRPTSDTPTAWLRVGVDVVHMGGGGKLLTVTCWYTSFCDFEPISDTKGSSFIRGLCIIFMRCGWPRSVFSDGEFNSQEVQSWSREVGISWTIHAANHPQSGGFYERRHRMIVEAMRKFTLASGSLWSDELILAQVKWLINHSEIGESGVCPALLFYGRVLPVPCMRGVDEDITIEQPQTLCDLLKIVGRVDSQRQKLLAMFLNEWIDQRERSRPTIRFESNLKPGTLVYVFTERVNKLSPTFRGPFPVLSVRGRHVLVTTSSGVEMHWLGNVKRHKSLEEDGRRQAAVASEERTQQVVREEGRVRDVLPVRSSKRLRGESPGLMETAERAKKTARS</sequence>
<gene>
    <name evidence="3" type="ORF">FOZ62_021047</name>
</gene>
<evidence type="ECO:0000259" key="2">
    <source>
        <dbReference type="PROSITE" id="PS50994"/>
    </source>
</evidence>
<protein>
    <recommendedName>
        <fullName evidence="2">Integrase catalytic domain-containing protein</fullName>
    </recommendedName>
</protein>
<dbReference type="GO" id="GO:0015074">
    <property type="term" value="P:DNA integration"/>
    <property type="evidence" value="ECO:0007669"/>
    <property type="project" value="InterPro"/>
</dbReference>
<organism evidence="3 4">
    <name type="scientific">Perkinsus olseni</name>
    <name type="common">Perkinsus atlanticus</name>
    <dbReference type="NCBI Taxonomy" id="32597"/>
    <lineage>
        <taxon>Eukaryota</taxon>
        <taxon>Sar</taxon>
        <taxon>Alveolata</taxon>
        <taxon>Perkinsozoa</taxon>
        <taxon>Perkinsea</taxon>
        <taxon>Perkinsida</taxon>
        <taxon>Perkinsidae</taxon>
        <taxon>Perkinsus</taxon>
    </lineage>
</organism>
<reference evidence="3 4" key="1">
    <citation type="submission" date="2020-04" db="EMBL/GenBank/DDBJ databases">
        <title>Perkinsus olseni comparative genomics.</title>
        <authorList>
            <person name="Bogema D.R."/>
        </authorList>
    </citation>
    <scope>NUCLEOTIDE SEQUENCE [LARGE SCALE GENOMIC DNA]</scope>
    <source>
        <strain evidence="3">ATCC PRA-205</strain>
    </source>
</reference>
<dbReference type="Gene3D" id="1.10.340.70">
    <property type="match status" value="1"/>
</dbReference>
<comment type="caution">
    <text evidence="3">The sequence shown here is derived from an EMBL/GenBank/DDBJ whole genome shotgun (WGS) entry which is preliminary data.</text>
</comment>
<dbReference type="InterPro" id="IPR036397">
    <property type="entry name" value="RNaseH_sf"/>
</dbReference>
<dbReference type="InterPro" id="IPR050951">
    <property type="entry name" value="Retrovirus_Pol_polyprotein"/>
</dbReference>
<dbReference type="PROSITE" id="PS50994">
    <property type="entry name" value="INTEGRASE"/>
    <property type="match status" value="1"/>
</dbReference>
<feature type="region of interest" description="Disordered" evidence="1">
    <location>
        <begin position="1392"/>
        <end position="1419"/>
    </location>
</feature>
<feature type="domain" description="Integrase catalytic" evidence="2">
    <location>
        <begin position="1087"/>
        <end position="1242"/>
    </location>
</feature>
<accession>A0A7J6TK74</accession>
<name>A0A7J6TK74_PEROL</name>